<evidence type="ECO:0000259" key="5">
    <source>
        <dbReference type="PROSITE" id="PS51085"/>
    </source>
</evidence>
<dbReference type="Gene3D" id="3.10.20.30">
    <property type="match status" value="1"/>
</dbReference>
<dbReference type="InterPro" id="IPR006058">
    <property type="entry name" value="2Fe2S_fd_BS"/>
</dbReference>
<dbReference type="InterPro" id="IPR000674">
    <property type="entry name" value="Ald_Oxase/Xan_DH_a/b"/>
</dbReference>
<dbReference type="Gene3D" id="3.90.1170.50">
    <property type="entry name" value="Aldehyde oxidase/xanthine dehydrogenase, a/b hammerhead"/>
    <property type="match status" value="1"/>
</dbReference>
<accession>A0AAW3T735</accession>
<dbReference type="InterPro" id="IPR046867">
    <property type="entry name" value="AldOxase/xan_DH_MoCoBD2"/>
</dbReference>
<dbReference type="SUPFAM" id="SSF56003">
    <property type="entry name" value="Molybdenum cofactor-binding domain"/>
    <property type="match status" value="1"/>
</dbReference>
<dbReference type="InterPro" id="IPR036010">
    <property type="entry name" value="2Fe-2S_ferredoxin-like_sf"/>
</dbReference>
<evidence type="ECO:0000256" key="2">
    <source>
        <dbReference type="ARBA" id="ARBA00022723"/>
    </source>
</evidence>
<evidence type="ECO:0000256" key="4">
    <source>
        <dbReference type="ARBA" id="ARBA00023004"/>
    </source>
</evidence>
<dbReference type="Gene3D" id="3.30.365.10">
    <property type="entry name" value="Aldehyde oxidase/xanthine dehydrogenase, molybdopterin binding domain"/>
    <property type="match status" value="4"/>
</dbReference>
<dbReference type="GO" id="GO:0016491">
    <property type="term" value="F:oxidoreductase activity"/>
    <property type="evidence" value="ECO:0007669"/>
    <property type="project" value="UniProtKB-KW"/>
</dbReference>
<dbReference type="PROSITE" id="PS51085">
    <property type="entry name" value="2FE2S_FER_2"/>
    <property type="match status" value="1"/>
</dbReference>
<dbReference type="PANTHER" id="PTHR11908:SF157">
    <property type="entry name" value="XANTHINE DEHYDROGENASE SUBUNIT D-RELATED"/>
    <property type="match status" value="1"/>
</dbReference>
<dbReference type="InterPro" id="IPR002888">
    <property type="entry name" value="2Fe-2S-bd"/>
</dbReference>
<sequence length="925" mass="97888">MRIDVDGNALEVSPEPGQVLRTLLREHGVTAVKKGCDAGDCGACSVLVDGVPVHSCITPAHRLDGATVTTAAGLGTPEAPHPVQRAFADAAAFQCGFCTAGMVVTASTFGPEDVADHHRRLKGNLCRCTGYRSIEDALAGATNTTCADAGAAVGRSVAAPAAGRIVTGREEYTLDVRRTETLLHLAVLGSPHPHARITAIDTTQAEALPGVHAVLTYRDDPGVLFSTGRHESRLDDPDDTLVLDRVLRFRGQRVAAVVADSVRIAEQACALVRVAYEVLPSVHDPDAARRPGAPLLHGDKTSAEHRIAEPERNVVAALHGETGDVEGALASAAATVDGTWTTSRVSHAALETHATRGSVDRDGRLVLRTATQVPFLVRDEIARVFRLDPARVRVVAKRVGGGFGGKQELLTEDLVTLAVLRTGRTVQYEFSRRDEFTIAPTRHPMRVRVRLGAEADGTLTAMHVDQTMDTGAYGNHGIGVMYHSVSESVAVYRCPAKRVDAESVYTNNLPSGAFRGYGLGQVVFAIESAMDELARELGIDPVELRRRNVIVPGDPLVVTDPDEETDLRWEGSYGLDQCLDLVESALARPLPEVPRMDGPVLDDSPDWAHGTGVALAAIATMPPRGHHAHTTVELTPGGRYRIGVGTAEFGNGTTTVHTQLVATALGTTPDRVDVHQSDTDAAEHDTGAFGSAGVVVAGRALYAAAQTLRDHMTARAMAIVAERTPRTADGPLGPAISVEPDGVRIGDELVGHAELLADGPLLAHGRHDGTPRSLAFAVHGARVAVHRPTGEVRVLQSVQAVDAGTVLNPEQLRGQVEGGAAQAIGSTLYEEVLLDDTGRVTTDAFRAYRVPKISDVPRTEVLFAETHDPLGPLGAKSMSEAPYNPVAPAVANAVRDAIGVRPYRLPMTRDRVWAMAVDATDAGGA</sequence>
<dbReference type="SUPFAM" id="SSF54665">
    <property type="entry name" value="CO dehydrogenase molybdoprotein N-domain-like"/>
    <property type="match status" value="1"/>
</dbReference>
<dbReference type="EMBL" id="JACGXP010000003">
    <property type="protein sequence ID" value="MBA8991011.1"/>
    <property type="molecule type" value="Genomic_DNA"/>
</dbReference>
<organism evidence="6 7">
    <name type="scientific">Curtobacterium pusillum</name>
    <dbReference type="NCBI Taxonomy" id="69373"/>
    <lineage>
        <taxon>Bacteria</taxon>
        <taxon>Bacillati</taxon>
        <taxon>Actinomycetota</taxon>
        <taxon>Actinomycetes</taxon>
        <taxon>Micrococcales</taxon>
        <taxon>Microbacteriaceae</taxon>
        <taxon>Curtobacterium</taxon>
    </lineage>
</organism>
<comment type="caution">
    <text evidence="6">The sequence shown here is derived from an EMBL/GenBank/DDBJ whole genome shotgun (WGS) entry which is preliminary data.</text>
</comment>
<evidence type="ECO:0000313" key="6">
    <source>
        <dbReference type="EMBL" id="MBA8991011.1"/>
    </source>
</evidence>
<dbReference type="GO" id="GO:0051537">
    <property type="term" value="F:2 iron, 2 sulfur cluster binding"/>
    <property type="evidence" value="ECO:0007669"/>
    <property type="project" value="InterPro"/>
</dbReference>
<dbReference type="InterPro" id="IPR036856">
    <property type="entry name" value="Ald_Oxase/Xan_DH_a/b_sf"/>
</dbReference>
<dbReference type="InterPro" id="IPR016208">
    <property type="entry name" value="Ald_Oxase/xanthine_DH-like"/>
</dbReference>
<dbReference type="InterPro" id="IPR008274">
    <property type="entry name" value="AldOxase/xan_DH_MoCoBD1"/>
</dbReference>
<dbReference type="Pfam" id="PF02738">
    <property type="entry name" value="MoCoBD_1"/>
    <property type="match status" value="1"/>
</dbReference>
<dbReference type="SMART" id="SM01008">
    <property type="entry name" value="Ald_Xan_dh_C"/>
    <property type="match status" value="1"/>
</dbReference>
<dbReference type="Pfam" id="PF01315">
    <property type="entry name" value="Ald_Xan_dh_C"/>
    <property type="match status" value="1"/>
</dbReference>
<dbReference type="Pfam" id="PF20256">
    <property type="entry name" value="MoCoBD_2"/>
    <property type="match status" value="1"/>
</dbReference>
<dbReference type="InterPro" id="IPR001041">
    <property type="entry name" value="2Fe-2S_ferredoxin-type"/>
</dbReference>
<dbReference type="AlphaFoldDB" id="A0AAW3T735"/>
<dbReference type="InterPro" id="IPR012675">
    <property type="entry name" value="Beta-grasp_dom_sf"/>
</dbReference>
<evidence type="ECO:0000256" key="3">
    <source>
        <dbReference type="ARBA" id="ARBA00023002"/>
    </source>
</evidence>
<protein>
    <submittedName>
        <fullName evidence="6">CO/xanthine dehydrogenase Mo-binding subunit/aerobic-type carbon monoxide dehydrogenase small subunit (CoxS/CutS family)</fullName>
    </submittedName>
</protein>
<evidence type="ECO:0000256" key="1">
    <source>
        <dbReference type="ARBA" id="ARBA00006849"/>
    </source>
</evidence>
<proteinExistence type="inferred from homology"/>
<comment type="similarity">
    <text evidence="1">Belongs to the xanthine dehydrogenase family.</text>
</comment>
<keyword evidence="2" id="KW-0479">Metal-binding</keyword>
<dbReference type="InterPro" id="IPR036884">
    <property type="entry name" value="2Fe-2S-bd_dom_sf"/>
</dbReference>
<dbReference type="CDD" id="cd00207">
    <property type="entry name" value="fer2"/>
    <property type="match status" value="1"/>
</dbReference>
<dbReference type="Pfam" id="PF01799">
    <property type="entry name" value="Fer2_2"/>
    <property type="match status" value="1"/>
</dbReference>
<keyword evidence="4" id="KW-0408">Iron</keyword>
<dbReference type="PROSITE" id="PS00197">
    <property type="entry name" value="2FE2S_FER_1"/>
    <property type="match status" value="1"/>
</dbReference>
<keyword evidence="3" id="KW-0560">Oxidoreductase</keyword>
<gene>
    <name evidence="6" type="ORF">FHW23_002276</name>
</gene>
<dbReference type="Gene3D" id="1.10.150.120">
    <property type="entry name" value="[2Fe-2S]-binding domain"/>
    <property type="match status" value="1"/>
</dbReference>
<evidence type="ECO:0000313" key="7">
    <source>
        <dbReference type="Proteomes" id="UP000590225"/>
    </source>
</evidence>
<feature type="domain" description="2Fe-2S ferredoxin-type" evidence="5">
    <location>
        <begin position="1"/>
        <end position="74"/>
    </location>
</feature>
<dbReference type="InterPro" id="IPR037165">
    <property type="entry name" value="AldOxase/xan_DH_Mopterin-bd_sf"/>
</dbReference>
<dbReference type="GO" id="GO:0005506">
    <property type="term" value="F:iron ion binding"/>
    <property type="evidence" value="ECO:0007669"/>
    <property type="project" value="InterPro"/>
</dbReference>
<dbReference type="PANTHER" id="PTHR11908">
    <property type="entry name" value="XANTHINE DEHYDROGENASE"/>
    <property type="match status" value="1"/>
</dbReference>
<dbReference type="RefSeq" id="WP_182516247.1">
    <property type="nucleotide sequence ID" value="NZ_JACGXP010000003.1"/>
</dbReference>
<dbReference type="Pfam" id="PF00111">
    <property type="entry name" value="Fer2"/>
    <property type="match status" value="1"/>
</dbReference>
<dbReference type="SUPFAM" id="SSF47741">
    <property type="entry name" value="CO dehydrogenase ISP C-domain like"/>
    <property type="match status" value="1"/>
</dbReference>
<reference evidence="6 7" key="1">
    <citation type="submission" date="2020-07" db="EMBL/GenBank/DDBJ databases">
        <title>Above-ground endophytic microbial communities from plants in different locations in the United States.</title>
        <authorList>
            <person name="Frank C."/>
        </authorList>
    </citation>
    <scope>NUCLEOTIDE SEQUENCE [LARGE SCALE GENOMIC DNA]</scope>
    <source>
        <strain evidence="6 7">WPL5_2</strain>
    </source>
</reference>
<dbReference type="SUPFAM" id="SSF54292">
    <property type="entry name" value="2Fe-2S ferredoxin-like"/>
    <property type="match status" value="1"/>
</dbReference>
<name>A0AAW3T735_9MICO</name>
<dbReference type="Proteomes" id="UP000590225">
    <property type="component" value="Unassembled WGS sequence"/>
</dbReference>